<evidence type="ECO:0000313" key="4">
    <source>
        <dbReference type="Proteomes" id="UP000199695"/>
    </source>
</evidence>
<keyword evidence="1" id="KW-0812">Transmembrane</keyword>
<keyword evidence="1" id="KW-0472">Membrane</keyword>
<keyword evidence="4" id="KW-1185">Reference proteome</keyword>
<sequence length="207" mass="23601">MKPILYLRLKKKVQAQPGQLLRIKDICRLAGGAVCEEIKEIPVYAASLNHGNYTVIDSLDILGLISEQAPSLDVRNVGPTQTIIEVHPPAKEPRIILVLLVWMILFVGSGLAIMNFHVDVSMQEVHQRIYYLVTGRHVHQPLILQIPYSIGIGTGMILFFNHLFKRRFNEEPSPMELEMFLYQETIDQYVINDEKQKVERDSHGTSV</sequence>
<dbReference type="EMBL" id="FOCQ01000007">
    <property type="protein sequence ID" value="SEN20543.1"/>
    <property type="molecule type" value="Genomic_DNA"/>
</dbReference>
<reference evidence="3 4" key="1">
    <citation type="submission" date="2016-10" db="EMBL/GenBank/DDBJ databases">
        <authorList>
            <person name="de Groot N.N."/>
        </authorList>
    </citation>
    <scope>NUCLEOTIDE SEQUENCE [LARGE SCALE GENOMIC DNA]</scope>
    <source>
        <strain evidence="3 4">DSM 46701</strain>
    </source>
</reference>
<accession>A0A1H8EM37</accession>
<evidence type="ECO:0000259" key="2">
    <source>
        <dbReference type="Pfam" id="PF12164"/>
    </source>
</evidence>
<feature type="transmembrane region" description="Helical" evidence="1">
    <location>
        <begin position="95"/>
        <end position="118"/>
    </location>
</feature>
<gene>
    <name evidence="3" type="ORF">SAMN05444955_10765</name>
</gene>
<evidence type="ECO:0000313" key="3">
    <source>
        <dbReference type="EMBL" id="SEN20543.1"/>
    </source>
</evidence>
<dbReference type="InterPro" id="IPR038548">
    <property type="entry name" value="SporV_AA_N_sf"/>
</dbReference>
<dbReference type="Pfam" id="PF12164">
    <property type="entry name" value="SporV_AA"/>
    <property type="match status" value="1"/>
</dbReference>
<feature type="transmembrane region" description="Helical" evidence="1">
    <location>
        <begin position="138"/>
        <end position="160"/>
    </location>
</feature>
<protein>
    <submittedName>
        <fullName evidence="3">Stage V sporulation protein AA</fullName>
    </submittedName>
</protein>
<proteinExistence type="predicted"/>
<name>A0A1H8EM37_9BACL</name>
<keyword evidence="1" id="KW-1133">Transmembrane helix</keyword>
<dbReference type="InterPro" id="IPR021997">
    <property type="entry name" value="SporV_AA"/>
</dbReference>
<dbReference type="AlphaFoldDB" id="A0A1H8EM37"/>
<dbReference type="Proteomes" id="UP000199695">
    <property type="component" value="Unassembled WGS sequence"/>
</dbReference>
<dbReference type="Gene3D" id="2.60.480.10">
    <property type="entry name" value="eubacterium ventriosum atcc domain"/>
    <property type="match status" value="1"/>
</dbReference>
<dbReference type="RefSeq" id="WP_089967778.1">
    <property type="nucleotide sequence ID" value="NZ_FOCQ01000007.1"/>
</dbReference>
<dbReference type="STRING" id="1173111.SAMN05444955_10765"/>
<feature type="domain" description="Stage V sporulation protein AA" evidence="2">
    <location>
        <begin position="4"/>
        <end position="87"/>
    </location>
</feature>
<organism evidence="3 4">
    <name type="scientific">Lihuaxuella thermophila</name>
    <dbReference type="NCBI Taxonomy" id="1173111"/>
    <lineage>
        <taxon>Bacteria</taxon>
        <taxon>Bacillati</taxon>
        <taxon>Bacillota</taxon>
        <taxon>Bacilli</taxon>
        <taxon>Bacillales</taxon>
        <taxon>Thermoactinomycetaceae</taxon>
        <taxon>Lihuaxuella</taxon>
    </lineage>
</organism>
<dbReference type="OrthoDB" id="9782754at2"/>
<evidence type="ECO:0000256" key="1">
    <source>
        <dbReference type="SAM" id="Phobius"/>
    </source>
</evidence>